<evidence type="ECO:0000259" key="8">
    <source>
        <dbReference type="Pfam" id="PF02465"/>
    </source>
</evidence>
<comment type="caution">
    <text evidence="10">The sequence shown here is derived from an EMBL/GenBank/DDBJ whole genome shotgun (WGS) entry which is preliminary data.</text>
</comment>
<keyword evidence="4" id="KW-0175">Coiled coil</keyword>
<keyword evidence="5" id="KW-0975">Bacterial flagellum</keyword>
<proteinExistence type="inferred from homology"/>
<evidence type="ECO:0000256" key="6">
    <source>
        <dbReference type="ARBA" id="ARBA00033074"/>
    </source>
</evidence>
<dbReference type="GO" id="GO:0071973">
    <property type="term" value="P:bacterial-type flagellum-dependent cell motility"/>
    <property type="evidence" value="ECO:0007669"/>
    <property type="project" value="TreeGrafter"/>
</dbReference>
<reference evidence="10" key="1">
    <citation type="submission" date="2016-10" db="EMBL/GenBank/DDBJ databases">
        <title>Sequence of Gallionella enrichment culture.</title>
        <authorList>
            <person name="Poehlein A."/>
            <person name="Muehling M."/>
            <person name="Daniel R."/>
        </authorList>
    </citation>
    <scope>NUCLEOTIDE SEQUENCE</scope>
</reference>
<dbReference type="Pfam" id="PF02465">
    <property type="entry name" value="FliD_N"/>
    <property type="match status" value="1"/>
</dbReference>
<name>A0A1J5QPE4_9ZZZZ</name>
<dbReference type="GO" id="GO:0007155">
    <property type="term" value="P:cell adhesion"/>
    <property type="evidence" value="ECO:0007669"/>
    <property type="project" value="InterPro"/>
</dbReference>
<dbReference type="PANTHER" id="PTHR30288:SF0">
    <property type="entry name" value="FLAGELLAR HOOK-ASSOCIATED PROTEIN 2"/>
    <property type="match status" value="1"/>
</dbReference>
<dbReference type="GO" id="GO:0009421">
    <property type="term" value="C:bacterial-type flagellum filament cap"/>
    <property type="evidence" value="ECO:0007669"/>
    <property type="project" value="InterPro"/>
</dbReference>
<dbReference type="PANTHER" id="PTHR30288">
    <property type="entry name" value="FLAGELLAR CAP/ASSEMBLY PROTEIN FLID"/>
    <property type="match status" value="1"/>
</dbReference>
<gene>
    <name evidence="10" type="primary">fliD_10</name>
    <name evidence="10" type="ORF">GALL_364190</name>
</gene>
<keyword evidence="10" id="KW-0282">Flagellum</keyword>
<comment type="similarity">
    <text evidence="2">Belongs to the FliD family.</text>
</comment>
<dbReference type="InterPro" id="IPR010809">
    <property type="entry name" value="FliD_C"/>
</dbReference>
<evidence type="ECO:0000256" key="7">
    <source>
        <dbReference type="ARBA" id="ARBA00033192"/>
    </source>
</evidence>
<dbReference type="EMBL" id="MLJW01000879">
    <property type="protein sequence ID" value="OIQ81804.1"/>
    <property type="molecule type" value="Genomic_DNA"/>
</dbReference>
<evidence type="ECO:0000256" key="3">
    <source>
        <dbReference type="ARBA" id="ARBA00011255"/>
    </source>
</evidence>
<evidence type="ECO:0000256" key="2">
    <source>
        <dbReference type="ARBA" id="ARBA00009764"/>
    </source>
</evidence>
<comment type="subunit">
    <text evidence="3">Homopentamer.</text>
</comment>
<evidence type="ECO:0000256" key="5">
    <source>
        <dbReference type="ARBA" id="ARBA00023143"/>
    </source>
</evidence>
<evidence type="ECO:0000313" key="10">
    <source>
        <dbReference type="EMBL" id="OIQ81804.1"/>
    </source>
</evidence>
<sequence length="648" mass="63434">MSVSISGLVSGVNVQSLIATLSAAYQQPITLLQNQQQSYQTTLSAWGSVQNSLSGLQSAVSSLQNVTSLNNRAVSLSNTSAVSATVSSDAPLGSYSLSNIVLAQTQSVYSQDFASAANTAVGTGTLQIQVGSGAVSNVTINSSNNSLNGIAAAINTAGAGVNAAVIYDGTGYRLTLTGNNTGAANAFSVNVSGATGSLSALSYSSGTSGGMTESQAAQNASVSINGLAITSATNTVSGAIPGVSLNLLQASGSTTLTVANDTSAFVKSVQSFVGAFNSTMNTLNQLTAFGGTSGPSGPLIGNAGIQTLRTQLLNLISGQGVGTVPGSAYASLGGVGVNLNKDGTLVLDTSTLSQALSSNYNAVAGLFGQVGTTTNANVAYVAAGSNTQAGTYAVNVTTPASQATVTAANPVASGGLSSAETLTITSGATSVAVNLASGSTIAAIVNTINSTLNQQGVSGIAAINDNGTLQLQSSGYGSAQTFTVVSNIAASSGSTGIGTTTLTGTGVDVLASVNGQAASGTGQSLSVTGPGPALGLQLTVTGQSTGSLGSVTVSQGIYQQMNAILTQALNAQSGFVAAATSGINNTITSIGQQITQLQSSAAAQTALLQQQFNAMQTQLAQLQSVGNYLNAFFSANNGSSSSSSSTSG</sequence>
<dbReference type="InterPro" id="IPR003481">
    <property type="entry name" value="FliD_N"/>
</dbReference>
<accession>A0A1J5QPE4</accession>
<evidence type="ECO:0000256" key="1">
    <source>
        <dbReference type="ARBA" id="ARBA00004365"/>
    </source>
</evidence>
<protein>
    <recommendedName>
        <fullName evidence="7">Filament cap protein</fullName>
    </recommendedName>
    <alternativeName>
        <fullName evidence="6">Flagellar cap protein</fullName>
    </alternativeName>
</protein>
<evidence type="ECO:0000259" key="9">
    <source>
        <dbReference type="Pfam" id="PF07195"/>
    </source>
</evidence>
<feature type="domain" description="Flagellar hook-associated protein 2 C-terminal" evidence="9">
    <location>
        <begin position="217"/>
        <end position="375"/>
    </location>
</feature>
<dbReference type="Pfam" id="PF07195">
    <property type="entry name" value="FliD_C"/>
    <property type="match status" value="2"/>
</dbReference>
<keyword evidence="10" id="KW-0966">Cell projection</keyword>
<comment type="subcellular location">
    <subcellularLocation>
        <location evidence="1">Bacterial flagellum</location>
    </subcellularLocation>
</comment>
<dbReference type="GO" id="GO:0009424">
    <property type="term" value="C:bacterial-type flagellum hook"/>
    <property type="evidence" value="ECO:0007669"/>
    <property type="project" value="InterPro"/>
</dbReference>
<feature type="domain" description="Flagellar hook-associated protein 2 N-terminal" evidence="8">
    <location>
        <begin position="10"/>
        <end position="106"/>
    </location>
</feature>
<organism evidence="10">
    <name type="scientific">mine drainage metagenome</name>
    <dbReference type="NCBI Taxonomy" id="410659"/>
    <lineage>
        <taxon>unclassified sequences</taxon>
        <taxon>metagenomes</taxon>
        <taxon>ecological metagenomes</taxon>
    </lineage>
</organism>
<dbReference type="AlphaFoldDB" id="A0A1J5QPE4"/>
<keyword evidence="10" id="KW-0969">Cilium</keyword>
<dbReference type="InterPro" id="IPR040026">
    <property type="entry name" value="FliD"/>
</dbReference>
<evidence type="ECO:0000256" key="4">
    <source>
        <dbReference type="ARBA" id="ARBA00023054"/>
    </source>
</evidence>
<feature type="domain" description="Flagellar hook-associated protein 2 C-terminal" evidence="9">
    <location>
        <begin position="551"/>
        <end position="623"/>
    </location>
</feature>